<evidence type="ECO:0000313" key="2">
    <source>
        <dbReference type="Proteomes" id="UP001470230"/>
    </source>
</evidence>
<comment type="caution">
    <text evidence="1">The sequence shown here is derived from an EMBL/GenBank/DDBJ whole genome shotgun (WGS) entry which is preliminary data.</text>
</comment>
<protein>
    <submittedName>
        <fullName evidence="1">Uncharacterized protein</fullName>
    </submittedName>
</protein>
<proteinExistence type="predicted"/>
<reference evidence="1 2" key="1">
    <citation type="submission" date="2024-04" db="EMBL/GenBank/DDBJ databases">
        <title>Tritrichomonas musculus Genome.</title>
        <authorList>
            <person name="Alves-Ferreira E."/>
            <person name="Grigg M."/>
            <person name="Lorenzi H."/>
            <person name="Galac M."/>
        </authorList>
    </citation>
    <scope>NUCLEOTIDE SEQUENCE [LARGE SCALE GENOMIC DNA]</scope>
    <source>
        <strain evidence="1 2">EAF2021</strain>
    </source>
</reference>
<sequence length="308" mass="36070">MGNASINPSHPLKILHGILDNGLVLNEKGYCKTVPTIGVSSYTMDFAIMNRGVLVYTELPDINEILKVFNMMLNNLIQERWKDGIRAVILTKSKMYEELYYPSKFNDVESRLIINDSNIQSFEELQTLIDKKEDTKEKLIIIRCSIFEKLHFMHLKTFFVHMNKKSGIQYHIFIAYYGCDNKYFANLSTFRWPIYQSNLSLFFICQIQEELFALGSLTASEMQNKSVLFSYLVQCKHLIYPYASFLKQRFYTGDVFYFLFSGYIQFLCENKLTFNEEIKALKCISDRISFIVDSESHANRLIEIFDNL</sequence>
<evidence type="ECO:0000313" key="1">
    <source>
        <dbReference type="EMBL" id="KAK8870709.1"/>
    </source>
</evidence>
<name>A0ABR2IYI6_9EUKA</name>
<dbReference type="Proteomes" id="UP001470230">
    <property type="component" value="Unassembled WGS sequence"/>
</dbReference>
<dbReference type="EMBL" id="JAPFFF010000014">
    <property type="protein sequence ID" value="KAK8870709.1"/>
    <property type="molecule type" value="Genomic_DNA"/>
</dbReference>
<accession>A0ABR2IYI6</accession>
<organism evidence="1 2">
    <name type="scientific">Tritrichomonas musculus</name>
    <dbReference type="NCBI Taxonomy" id="1915356"/>
    <lineage>
        <taxon>Eukaryota</taxon>
        <taxon>Metamonada</taxon>
        <taxon>Parabasalia</taxon>
        <taxon>Tritrichomonadida</taxon>
        <taxon>Tritrichomonadidae</taxon>
        <taxon>Tritrichomonas</taxon>
    </lineage>
</organism>
<gene>
    <name evidence="1" type="ORF">M9Y10_008596</name>
</gene>
<keyword evidence="2" id="KW-1185">Reference proteome</keyword>